<protein>
    <submittedName>
        <fullName evidence="1">Uncharacterized protein</fullName>
    </submittedName>
</protein>
<accession>A0A8D9FCQ1</accession>
<dbReference type="EMBL" id="HBUF01633504">
    <property type="protein sequence ID" value="CAG6783630.1"/>
    <property type="molecule type" value="Transcribed_RNA"/>
</dbReference>
<organism evidence="1">
    <name type="scientific">Cacopsylla melanoneura</name>
    <dbReference type="NCBI Taxonomy" id="428564"/>
    <lineage>
        <taxon>Eukaryota</taxon>
        <taxon>Metazoa</taxon>
        <taxon>Ecdysozoa</taxon>
        <taxon>Arthropoda</taxon>
        <taxon>Hexapoda</taxon>
        <taxon>Insecta</taxon>
        <taxon>Pterygota</taxon>
        <taxon>Neoptera</taxon>
        <taxon>Paraneoptera</taxon>
        <taxon>Hemiptera</taxon>
        <taxon>Sternorrhyncha</taxon>
        <taxon>Psylloidea</taxon>
        <taxon>Psyllidae</taxon>
        <taxon>Psyllinae</taxon>
        <taxon>Cacopsylla</taxon>
    </lineage>
</organism>
<proteinExistence type="predicted"/>
<sequence>MQFFLKQQFIFHYYFCVYWKLLSLSILESRVVIIIILYEEKKNHTLITFYLEMTNPTHGKFQLMYPLRIRTPKTITFPIPLLLAIQSKDWFVDRRPSFLSDVFIFISV</sequence>
<dbReference type="AlphaFoldDB" id="A0A8D9FCQ1"/>
<name>A0A8D9FCQ1_9HEMI</name>
<evidence type="ECO:0000313" key="1">
    <source>
        <dbReference type="EMBL" id="CAG6783630.1"/>
    </source>
</evidence>
<reference evidence="1" key="1">
    <citation type="submission" date="2021-05" db="EMBL/GenBank/DDBJ databases">
        <authorList>
            <person name="Alioto T."/>
            <person name="Alioto T."/>
            <person name="Gomez Garrido J."/>
        </authorList>
    </citation>
    <scope>NUCLEOTIDE SEQUENCE</scope>
</reference>